<dbReference type="PROSITE" id="PS50887">
    <property type="entry name" value="GGDEF"/>
    <property type="match status" value="1"/>
</dbReference>
<feature type="compositionally biased region" description="Low complexity" evidence="1">
    <location>
        <begin position="605"/>
        <end position="616"/>
    </location>
</feature>
<dbReference type="Pfam" id="PF00990">
    <property type="entry name" value="GGDEF"/>
    <property type="match status" value="1"/>
</dbReference>
<feature type="domain" description="EAL" evidence="2">
    <location>
        <begin position="346"/>
        <end position="598"/>
    </location>
</feature>
<accession>A0ABR6GSL0</accession>
<sequence length="616" mass="66736">MSIIARGVPLTEKGHWLQFSVTTAVAALLLCLVNLHFGMVELARQAEGVGHALLDRVAPVAESERPAALRDALAHDDMLEQLTLCRGTACSRASGQIVPRPSCNRGIWTSCVEVRSAAEADVSLQLRLNASALYEDLARDLSVLLGAQFVGMTVWLLSSRRQRHQLRETEHRLRHAANSDPLTGLLNRGAFDDIIETALQQQRPRDGWILYLDLDGFKSINDQHGHPVGDAVIVAVGGRLRNAFRQDGQVARLGGDEFGILVTGTPLRSYDAVVKSVFDALDAPVAAHRLFLKVGGSVGVARLNDDVVSASEAQRRADIAMYEAKRRGRQQAAAFDPTLDQARQQDYRLRMDLRSALARDELHVAYQPLVTASGQLHSLEALARWNHPTLGPIPPDVFIPLAESSGLIGALGQAITAHACRDLVALRRQGVSVPTVSINLSAQQLADPQLTQQLLTQVKAAGLTPADLELEITESAIMNTDSHAPDQVERLSAEGFEMAIDDFGTGYSSFARLQSLPARTLKLDRSFIQGLSSPHGQLLARTMLDLGRQLGMICVAEGVETQAQAQWLLGHRCDVLQGYLIGKPMPSAALAQWARERRAPPPPSATSATVSPVVAD</sequence>
<proteinExistence type="predicted"/>
<dbReference type="InterPro" id="IPR000160">
    <property type="entry name" value="GGDEF_dom"/>
</dbReference>
<dbReference type="InterPro" id="IPR001633">
    <property type="entry name" value="EAL_dom"/>
</dbReference>
<dbReference type="SUPFAM" id="SSF55073">
    <property type="entry name" value="Nucleotide cyclase"/>
    <property type="match status" value="1"/>
</dbReference>
<keyword evidence="5" id="KW-1185">Reference proteome</keyword>
<evidence type="ECO:0000259" key="2">
    <source>
        <dbReference type="PROSITE" id="PS50883"/>
    </source>
</evidence>
<dbReference type="PANTHER" id="PTHR44757:SF2">
    <property type="entry name" value="BIOFILM ARCHITECTURE MAINTENANCE PROTEIN MBAA"/>
    <property type="match status" value="1"/>
</dbReference>
<dbReference type="EMBL" id="JACHXO010000004">
    <property type="protein sequence ID" value="MBB3195040.1"/>
    <property type="molecule type" value="Genomic_DNA"/>
</dbReference>
<protein>
    <submittedName>
        <fullName evidence="4">Diguanylate cyclase (GGDEF)-like protein</fullName>
    </submittedName>
</protein>
<dbReference type="InterPro" id="IPR035919">
    <property type="entry name" value="EAL_sf"/>
</dbReference>
<dbReference type="Proteomes" id="UP000574369">
    <property type="component" value="Unassembled WGS sequence"/>
</dbReference>
<dbReference type="PANTHER" id="PTHR44757">
    <property type="entry name" value="DIGUANYLATE CYCLASE DGCP"/>
    <property type="match status" value="1"/>
</dbReference>
<dbReference type="Gene3D" id="3.30.70.270">
    <property type="match status" value="1"/>
</dbReference>
<dbReference type="SMART" id="SM00267">
    <property type="entry name" value="GGDEF"/>
    <property type="match status" value="1"/>
</dbReference>
<dbReference type="InterPro" id="IPR052155">
    <property type="entry name" value="Biofilm_reg_signaling"/>
</dbReference>
<dbReference type="CDD" id="cd01948">
    <property type="entry name" value="EAL"/>
    <property type="match status" value="1"/>
</dbReference>
<comment type="caution">
    <text evidence="4">The sequence shown here is derived from an EMBL/GenBank/DDBJ whole genome shotgun (WGS) entry which is preliminary data.</text>
</comment>
<evidence type="ECO:0000259" key="3">
    <source>
        <dbReference type="PROSITE" id="PS50887"/>
    </source>
</evidence>
<dbReference type="InterPro" id="IPR043128">
    <property type="entry name" value="Rev_trsase/Diguanyl_cyclase"/>
</dbReference>
<feature type="region of interest" description="Disordered" evidence="1">
    <location>
        <begin position="595"/>
        <end position="616"/>
    </location>
</feature>
<evidence type="ECO:0000313" key="4">
    <source>
        <dbReference type="EMBL" id="MBB3195040.1"/>
    </source>
</evidence>
<reference evidence="4 5" key="1">
    <citation type="submission" date="2020-08" db="EMBL/GenBank/DDBJ databases">
        <title>Genomic Encyclopedia of Type Strains, Phase III (KMG-III): the genomes of soil and plant-associated and newly described type strains.</title>
        <authorList>
            <person name="Whitman W."/>
        </authorList>
    </citation>
    <scope>NUCLEOTIDE SEQUENCE [LARGE SCALE GENOMIC DNA]</scope>
    <source>
        <strain evidence="4 5">CECT 7247</strain>
    </source>
</reference>
<feature type="domain" description="GGDEF" evidence="3">
    <location>
        <begin position="205"/>
        <end position="337"/>
    </location>
</feature>
<dbReference type="Gene3D" id="3.20.20.450">
    <property type="entry name" value="EAL domain"/>
    <property type="match status" value="1"/>
</dbReference>
<dbReference type="CDD" id="cd01949">
    <property type="entry name" value="GGDEF"/>
    <property type="match status" value="1"/>
</dbReference>
<gene>
    <name evidence="4" type="ORF">FHS28_002443</name>
</gene>
<dbReference type="Pfam" id="PF00563">
    <property type="entry name" value="EAL"/>
    <property type="match status" value="1"/>
</dbReference>
<dbReference type="RefSeq" id="WP_088450784.1">
    <property type="nucleotide sequence ID" value="NZ_JACHXO010000004.1"/>
</dbReference>
<dbReference type="SUPFAM" id="SSF141868">
    <property type="entry name" value="EAL domain-like"/>
    <property type="match status" value="1"/>
</dbReference>
<dbReference type="SMART" id="SM00052">
    <property type="entry name" value="EAL"/>
    <property type="match status" value="1"/>
</dbReference>
<dbReference type="NCBIfam" id="TIGR00254">
    <property type="entry name" value="GGDEF"/>
    <property type="match status" value="1"/>
</dbReference>
<evidence type="ECO:0000256" key="1">
    <source>
        <dbReference type="SAM" id="MobiDB-lite"/>
    </source>
</evidence>
<dbReference type="PROSITE" id="PS50883">
    <property type="entry name" value="EAL"/>
    <property type="match status" value="1"/>
</dbReference>
<organism evidence="4 5">
    <name type="scientific">Roseateles terrae</name>
    <dbReference type="NCBI Taxonomy" id="431060"/>
    <lineage>
        <taxon>Bacteria</taxon>
        <taxon>Pseudomonadati</taxon>
        <taxon>Pseudomonadota</taxon>
        <taxon>Betaproteobacteria</taxon>
        <taxon>Burkholderiales</taxon>
        <taxon>Sphaerotilaceae</taxon>
        <taxon>Roseateles</taxon>
    </lineage>
</organism>
<name>A0ABR6GSL0_9BURK</name>
<dbReference type="InterPro" id="IPR029787">
    <property type="entry name" value="Nucleotide_cyclase"/>
</dbReference>
<evidence type="ECO:0000313" key="5">
    <source>
        <dbReference type="Proteomes" id="UP000574369"/>
    </source>
</evidence>